<reference evidence="2" key="1">
    <citation type="journal article" date="2019" name="Curr. Biol.">
        <title>Genome Sequence of Striga asiatica Provides Insight into the Evolution of Plant Parasitism.</title>
        <authorList>
            <person name="Yoshida S."/>
            <person name="Kim S."/>
            <person name="Wafula E.K."/>
            <person name="Tanskanen J."/>
            <person name="Kim Y.M."/>
            <person name="Honaas L."/>
            <person name="Yang Z."/>
            <person name="Spallek T."/>
            <person name="Conn C.E."/>
            <person name="Ichihashi Y."/>
            <person name="Cheong K."/>
            <person name="Cui S."/>
            <person name="Der J.P."/>
            <person name="Gundlach H."/>
            <person name="Jiao Y."/>
            <person name="Hori C."/>
            <person name="Ishida J.K."/>
            <person name="Kasahara H."/>
            <person name="Kiba T."/>
            <person name="Kim M.S."/>
            <person name="Koo N."/>
            <person name="Laohavisit A."/>
            <person name="Lee Y.H."/>
            <person name="Lumba S."/>
            <person name="McCourt P."/>
            <person name="Mortimer J.C."/>
            <person name="Mutuku J.M."/>
            <person name="Nomura T."/>
            <person name="Sasaki-Sekimoto Y."/>
            <person name="Seto Y."/>
            <person name="Wang Y."/>
            <person name="Wakatake T."/>
            <person name="Sakakibara H."/>
            <person name="Demura T."/>
            <person name="Yamaguchi S."/>
            <person name="Yoneyama K."/>
            <person name="Manabe R.I."/>
            <person name="Nelson D.C."/>
            <person name="Schulman A.H."/>
            <person name="Timko M.P."/>
            <person name="dePamphilis C.W."/>
            <person name="Choi D."/>
            <person name="Shirasu K."/>
        </authorList>
    </citation>
    <scope>NUCLEOTIDE SEQUENCE [LARGE SCALE GENOMIC DNA]</scope>
    <source>
        <strain evidence="2">cv. UVA1</strain>
    </source>
</reference>
<dbReference type="Proteomes" id="UP000325081">
    <property type="component" value="Unassembled WGS sequence"/>
</dbReference>
<accession>A0A5A7P831</accession>
<proteinExistence type="predicted"/>
<keyword evidence="1" id="KW-0645">Protease</keyword>
<protein>
    <submittedName>
        <fullName evidence="1">Carboxypeptidase C</fullName>
    </submittedName>
</protein>
<dbReference type="AlphaFoldDB" id="A0A5A7P831"/>
<evidence type="ECO:0000313" key="2">
    <source>
        <dbReference type="Proteomes" id="UP000325081"/>
    </source>
</evidence>
<keyword evidence="1" id="KW-0121">Carboxypeptidase</keyword>
<keyword evidence="1" id="KW-0378">Hydrolase</keyword>
<sequence>MLRLDSRLAEPSSLCEKPNERTMLKFWGLPTAKAGGAGMLPSIWLAFLNKGYCASAQLENEPKSEDDIFVNAYGAQRCSVLLKHIKCRGILVNGICKIISFEKSSIAVRKPIRSINKWFINSHPHAVAQVRHILHQQFAIALRCHQQTRQSARQVCCRQIGDLMEERYQMEHLLIQESDLLEQIPIHHPPIPLPQKVLHTFHRSLALNHSSERFGKAQMHPTQQNMQQFLRIALRSCFNGSIQTNMSYEEIIPERSQLSPAPDSPVFSSGLPISFFCSSICPCSITILLVQHTEEVPLQISSPQLRETYKKRAINLKIITIT</sequence>
<organism evidence="1 2">
    <name type="scientific">Striga asiatica</name>
    <name type="common">Asiatic witchweed</name>
    <name type="synonym">Buchnera asiatica</name>
    <dbReference type="NCBI Taxonomy" id="4170"/>
    <lineage>
        <taxon>Eukaryota</taxon>
        <taxon>Viridiplantae</taxon>
        <taxon>Streptophyta</taxon>
        <taxon>Embryophyta</taxon>
        <taxon>Tracheophyta</taxon>
        <taxon>Spermatophyta</taxon>
        <taxon>Magnoliopsida</taxon>
        <taxon>eudicotyledons</taxon>
        <taxon>Gunneridae</taxon>
        <taxon>Pentapetalae</taxon>
        <taxon>asterids</taxon>
        <taxon>lamiids</taxon>
        <taxon>Lamiales</taxon>
        <taxon>Orobanchaceae</taxon>
        <taxon>Buchnereae</taxon>
        <taxon>Striga</taxon>
    </lineage>
</organism>
<keyword evidence="2" id="KW-1185">Reference proteome</keyword>
<name>A0A5A7P831_STRAF</name>
<evidence type="ECO:0000313" key="1">
    <source>
        <dbReference type="EMBL" id="GER28940.1"/>
    </source>
</evidence>
<comment type="caution">
    <text evidence="1">The sequence shown here is derived from an EMBL/GenBank/DDBJ whole genome shotgun (WGS) entry which is preliminary data.</text>
</comment>
<dbReference type="EMBL" id="BKCP01003335">
    <property type="protein sequence ID" value="GER28940.1"/>
    <property type="molecule type" value="Genomic_DNA"/>
</dbReference>
<gene>
    <name evidence="1" type="ORF">STAS_04761</name>
</gene>
<dbReference type="GO" id="GO:0004180">
    <property type="term" value="F:carboxypeptidase activity"/>
    <property type="evidence" value="ECO:0007669"/>
    <property type="project" value="UniProtKB-KW"/>
</dbReference>